<reference evidence="1 2" key="1">
    <citation type="submission" date="2024-03" db="EMBL/GenBank/DDBJ databases">
        <title>The Genome Sequence of Enterococcus sp. DIV2402.</title>
        <authorList>
            <consortium name="The Broad Institute Genomics Platform"/>
            <consortium name="The Broad Institute Microbial Omics Core"/>
            <consortium name="The Broad Institute Genomic Center for Infectious Diseases"/>
            <person name="Earl A."/>
            <person name="Manson A."/>
            <person name="Gilmore M."/>
            <person name="Schwartman J."/>
            <person name="Shea T."/>
            <person name="Abouelleil A."/>
            <person name="Cao P."/>
            <person name="Chapman S."/>
            <person name="Cusick C."/>
            <person name="Young S."/>
            <person name="Neafsey D."/>
            <person name="Nusbaum C."/>
            <person name="Birren B."/>
        </authorList>
    </citation>
    <scope>NUCLEOTIDE SEQUENCE [LARGE SCALE GENOMIC DNA]</scope>
    <source>
        <strain evidence="1 2">DIV2402</strain>
    </source>
</reference>
<dbReference type="RefSeq" id="WP_339076097.1">
    <property type="nucleotide sequence ID" value="NZ_CP147251.1"/>
</dbReference>
<organism evidence="1 2">
    <name type="scientific">Candidatus Enterococcus lowellii</name>
    <dbReference type="NCBI Taxonomy" id="2230877"/>
    <lineage>
        <taxon>Bacteria</taxon>
        <taxon>Bacillati</taxon>
        <taxon>Bacillota</taxon>
        <taxon>Bacilli</taxon>
        <taxon>Lactobacillales</taxon>
        <taxon>Enterococcaceae</taxon>
        <taxon>Enterococcus</taxon>
    </lineage>
</organism>
<sequence length="266" mass="29730">MMIKAIAVDMDGTFLDTTSRYDVQRFERIYHQLCKKQIKFIVASGNQYYQLKSFFPGKDAEIVYVAENGAIIGENQNLQSVSQFSSTFVQTLLSVLLTNDYTLEFIVCGVKSAYLLSSASQQFKEFAKKYYYQLTEVSSFNTLPDDVFVKIALDVEVEKTNSVVKQLNVQFDGQLVAVASGHGSIDIIIPDITKGSTIAKLLKKWQIMPDELLAFGDANNDLEMLGLTKHSYAMEQSSPQVKRTATYQAPSNNNSGVLAVIETYLD</sequence>
<dbReference type="Pfam" id="PF08282">
    <property type="entry name" value="Hydrolase_3"/>
    <property type="match status" value="1"/>
</dbReference>
<dbReference type="EMBL" id="CP147251">
    <property type="protein sequence ID" value="WYJ77321.1"/>
    <property type="molecule type" value="Genomic_DNA"/>
</dbReference>
<evidence type="ECO:0000313" key="2">
    <source>
        <dbReference type="Proteomes" id="UP000664701"/>
    </source>
</evidence>
<dbReference type="SFLD" id="SFLDS00003">
    <property type="entry name" value="Haloacid_Dehalogenase"/>
    <property type="match status" value="1"/>
</dbReference>
<dbReference type="SFLD" id="SFLDG01140">
    <property type="entry name" value="C2.B:_Phosphomannomutase_and_P"/>
    <property type="match status" value="1"/>
</dbReference>
<dbReference type="InterPro" id="IPR000150">
    <property type="entry name" value="Cof"/>
</dbReference>
<gene>
    <name evidence="1" type="ORF">DOK78_001959</name>
</gene>
<dbReference type="PANTHER" id="PTHR10000">
    <property type="entry name" value="PHOSPHOSERINE PHOSPHATASE"/>
    <property type="match status" value="1"/>
</dbReference>
<dbReference type="InterPro" id="IPR036412">
    <property type="entry name" value="HAD-like_sf"/>
</dbReference>
<evidence type="ECO:0008006" key="3">
    <source>
        <dbReference type="Google" id="ProtNLM"/>
    </source>
</evidence>
<proteinExistence type="predicted"/>
<dbReference type="PANTHER" id="PTHR10000:SF53">
    <property type="entry name" value="5-AMINO-6-(5-PHOSPHO-D-RIBITYLAMINO)URACIL PHOSPHATASE YBJI-RELATED"/>
    <property type="match status" value="1"/>
</dbReference>
<keyword evidence="2" id="KW-1185">Reference proteome</keyword>
<dbReference type="NCBIfam" id="TIGR01484">
    <property type="entry name" value="HAD-SF-IIB"/>
    <property type="match status" value="1"/>
</dbReference>
<accession>A0ABZ2SQC2</accession>
<dbReference type="Gene3D" id="3.40.50.1000">
    <property type="entry name" value="HAD superfamily/HAD-like"/>
    <property type="match status" value="1"/>
</dbReference>
<protein>
    <recommendedName>
        <fullName evidence="3">HAD family hydrolase</fullName>
    </recommendedName>
</protein>
<dbReference type="SUPFAM" id="SSF56784">
    <property type="entry name" value="HAD-like"/>
    <property type="match status" value="1"/>
</dbReference>
<dbReference type="CDD" id="cd07518">
    <property type="entry name" value="HAD_YbiV-Like"/>
    <property type="match status" value="1"/>
</dbReference>
<dbReference type="NCBIfam" id="TIGR00099">
    <property type="entry name" value="Cof-subfamily"/>
    <property type="match status" value="1"/>
</dbReference>
<evidence type="ECO:0000313" key="1">
    <source>
        <dbReference type="EMBL" id="WYJ77321.1"/>
    </source>
</evidence>
<dbReference type="InterPro" id="IPR023214">
    <property type="entry name" value="HAD_sf"/>
</dbReference>
<dbReference type="InterPro" id="IPR006379">
    <property type="entry name" value="HAD-SF_hydro_IIB"/>
</dbReference>
<dbReference type="Proteomes" id="UP000664701">
    <property type="component" value="Chromosome"/>
</dbReference>
<dbReference type="Gene3D" id="3.30.1240.10">
    <property type="match status" value="1"/>
</dbReference>
<name>A0ABZ2SQC2_9ENTE</name>